<dbReference type="PROSITE" id="PS00829">
    <property type="entry name" value="GREAB_1"/>
    <property type="match status" value="1"/>
</dbReference>
<reference evidence="12 13" key="1">
    <citation type="submission" date="2018-10" db="EMBL/GenBank/DDBJ databases">
        <title>Iterative Subtractive Binning of Freshwater Chronoseries Metagenomes Recovers Nearly Complete Genomes from over Four Hundred Novel Species.</title>
        <authorList>
            <person name="Rodriguez-R L.M."/>
            <person name="Tsementzi D."/>
            <person name="Luo C."/>
            <person name="Konstantinidis K.T."/>
        </authorList>
    </citation>
    <scope>NUCLEOTIDE SEQUENCE [LARGE SCALE GENOMIC DNA]</scope>
    <source>
        <strain evidence="12">WB7_2B_003</strain>
        <strain evidence="10">WB7_6_001</strain>
        <strain evidence="11">WB8_2A_004</strain>
    </source>
</reference>
<dbReference type="HAMAP" id="MF_00105">
    <property type="entry name" value="GreA_GreB"/>
    <property type="match status" value="1"/>
</dbReference>
<dbReference type="InterPro" id="IPR022691">
    <property type="entry name" value="Tscrpt_elong_fac_GreA/B_N"/>
</dbReference>
<dbReference type="InterPro" id="IPR023459">
    <property type="entry name" value="Tscrpt_elong_fac_GreA/B_fam"/>
</dbReference>
<dbReference type="InterPro" id="IPR006359">
    <property type="entry name" value="Tscrpt_elong_fac_GreA"/>
</dbReference>
<dbReference type="InterPro" id="IPR028624">
    <property type="entry name" value="Tscrpt_elong_fac_GreA/B"/>
</dbReference>
<dbReference type="Proteomes" id="UP000747791">
    <property type="component" value="Unassembled WGS sequence"/>
</dbReference>
<keyword evidence="12" id="KW-0251">Elongation factor</keyword>
<proteinExistence type="inferred from homology"/>
<dbReference type="InterPro" id="IPR036805">
    <property type="entry name" value="Tscrpt_elong_fac_GreA/B_N_sf"/>
</dbReference>
<feature type="domain" description="Transcription elongation factor GreA/GreB N-terminal" evidence="9">
    <location>
        <begin position="5"/>
        <end position="74"/>
    </location>
</feature>
<dbReference type="GO" id="GO:0006354">
    <property type="term" value="P:DNA-templated transcription elongation"/>
    <property type="evidence" value="ECO:0007669"/>
    <property type="project" value="TreeGrafter"/>
</dbReference>
<dbReference type="EMBL" id="RGGN01000187">
    <property type="protein sequence ID" value="NCU63255.1"/>
    <property type="molecule type" value="Genomic_DNA"/>
</dbReference>
<dbReference type="Gene3D" id="3.10.50.30">
    <property type="entry name" value="Transcription elongation factor, GreA/GreB, C-terminal domain"/>
    <property type="match status" value="1"/>
</dbReference>
<dbReference type="Proteomes" id="UP000572953">
    <property type="component" value="Unassembled WGS sequence"/>
</dbReference>
<sequence length="158" mass="17797">MEKEPITPQGLEKIKIELQERISVTRPKIVSAIAEARAHGDLKENAEYHAAKEEQGHNERRIQEIETTIATANVVDVTKIKSDNKVIFGSTIILLDIENNQKKKYKIVGKDEANAKEGLLFYKSPIALELVSKHKGDFVSVKTPAGEKNYEIIEVKYI</sequence>
<dbReference type="AlphaFoldDB" id="A0A845SFF2"/>
<feature type="domain" description="Transcription elongation factor GreA/GreB C-terminal" evidence="8">
    <location>
        <begin position="82"/>
        <end position="157"/>
    </location>
</feature>
<gene>
    <name evidence="12" type="primary">greA</name>
    <name evidence="10" type="ORF">EBV32_02370</name>
    <name evidence="12" type="ORF">EBV78_04200</name>
    <name evidence="11" type="ORF">EBX74_04480</name>
</gene>
<evidence type="ECO:0000313" key="13">
    <source>
        <dbReference type="Proteomes" id="UP000572953"/>
    </source>
</evidence>
<dbReference type="PANTHER" id="PTHR30437:SF4">
    <property type="entry name" value="TRANSCRIPTION ELONGATION FACTOR GREA"/>
    <property type="match status" value="1"/>
</dbReference>
<dbReference type="Proteomes" id="UP000713222">
    <property type="component" value="Unassembled WGS sequence"/>
</dbReference>
<evidence type="ECO:0000256" key="3">
    <source>
        <dbReference type="ARBA" id="ARBA00023015"/>
    </source>
</evidence>
<name>A0A845SFF2_9PROT</name>
<dbReference type="InterPro" id="IPR018151">
    <property type="entry name" value="TF_GreA/GreB_CS"/>
</dbReference>
<protein>
    <recommendedName>
        <fullName evidence="2 7">Transcription elongation factor GreA</fullName>
    </recommendedName>
</protein>
<dbReference type="NCBIfam" id="NF001261">
    <property type="entry name" value="PRK00226.1-2"/>
    <property type="match status" value="1"/>
</dbReference>
<dbReference type="Pfam" id="PF01272">
    <property type="entry name" value="GreA_GreB"/>
    <property type="match status" value="1"/>
</dbReference>
<evidence type="ECO:0000313" key="12">
    <source>
        <dbReference type="EMBL" id="NCU63255.1"/>
    </source>
</evidence>
<feature type="non-terminal residue" evidence="12">
    <location>
        <position position="158"/>
    </location>
</feature>
<keyword evidence="4 7" id="KW-0238">DNA-binding</keyword>
<evidence type="ECO:0000256" key="4">
    <source>
        <dbReference type="ARBA" id="ARBA00023125"/>
    </source>
</evidence>
<dbReference type="GO" id="GO:0070063">
    <property type="term" value="F:RNA polymerase binding"/>
    <property type="evidence" value="ECO:0007669"/>
    <property type="project" value="InterPro"/>
</dbReference>
<dbReference type="GO" id="GO:0003677">
    <property type="term" value="F:DNA binding"/>
    <property type="evidence" value="ECO:0007669"/>
    <property type="project" value="UniProtKB-KW"/>
</dbReference>
<evidence type="ECO:0000313" key="10">
    <source>
        <dbReference type="EMBL" id="NBN87922.1"/>
    </source>
</evidence>
<organism evidence="12 13">
    <name type="scientific">Candidatus Fonsibacter lacus</name>
    <dbReference type="NCBI Taxonomy" id="2576439"/>
    <lineage>
        <taxon>Bacteria</taxon>
        <taxon>Pseudomonadati</taxon>
        <taxon>Pseudomonadota</taxon>
        <taxon>Alphaproteobacteria</taxon>
        <taxon>Candidatus Pelagibacterales</taxon>
        <taxon>Candidatus Pelagibacterales incertae sedis</taxon>
        <taxon>Candidatus Fonsibacter</taxon>
    </lineage>
</organism>
<evidence type="ECO:0000256" key="1">
    <source>
        <dbReference type="ARBA" id="ARBA00008213"/>
    </source>
</evidence>
<dbReference type="Pfam" id="PF03449">
    <property type="entry name" value="GreA_GreB_N"/>
    <property type="match status" value="1"/>
</dbReference>
<dbReference type="PANTHER" id="PTHR30437">
    <property type="entry name" value="TRANSCRIPTION ELONGATION FACTOR GREA"/>
    <property type="match status" value="1"/>
</dbReference>
<dbReference type="Gene3D" id="1.10.287.180">
    <property type="entry name" value="Transcription elongation factor, GreA/GreB, N-terminal domain"/>
    <property type="match status" value="1"/>
</dbReference>
<accession>A0A845SFF2</accession>
<keyword evidence="3 7" id="KW-0805">Transcription regulation</keyword>
<keyword evidence="12" id="KW-0648">Protein biosynthesis</keyword>
<evidence type="ECO:0000313" key="11">
    <source>
        <dbReference type="EMBL" id="NCU53523.1"/>
    </source>
</evidence>
<comment type="caution">
    <text evidence="12">The sequence shown here is derived from an EMBL/GenBank/DDBJ whole genome shotgun (WGS) entry which is preliminary data.</text>
</comment>
<dbReference type="NCBIfam" id="NF001263">
    <property type="entry name" value="PRK00226.1-4"/>
    <property type="match status" value="1"/>
</dbReference>
<dbReference type="FunFam" id="1.10.287.180:FF:000001">
    <property type="entry name" value="Transcription elongation factor GreA"/>
    <property type="match status" value="1"/>
</dbReference>
<dbReference type="FunFam" id="3.10.50.30:FF:000001">
    <property type="entry name" value="Transcription elongation factor GreA"/>
    <property type="match status" value="1"/>
</dbReference>
<evidence type="ECO:0000256" key="7">
    <source>
        <dbReference type="RuleBase" id="RU000556"/>
    </source>
</evidence>
<evidence type="ECO:0000256" key="2">
    <source>
        <dbReference type="ARBA" id="ARBA00013729"/>
    </source>
</evidence>
<dbReference type="EMBL" id="RGET01000025">
    <property type="protein sequence ID" value="NBN87922.1"/>
    <property type="molecule type" value="Genomic_DNA"/>
</dbReference>
<dbReference type="InterPro" id="IPR036953">
    <property type="entry name" value="GreA/GreB_C_sf"/>
</dbReference>
<dbReference type="NCBIfam" id="NF001264">
    <property type="entry name" value="PRK00226.1-5"/>
    <property type="match status" value="1"/>
</dbReference>
<comment type="function">
    <text evidence="6 7">Necessary for efficient RNA polymerase transcription elongation past template-encoded arresting sites. The arresting sites in DNA have the property of trapping a certain fraction of elongating RNA polymerases that pass through, resulting in locked ternary complexes. Cleavage of the nascent transcript by cleavage factors such as GreA or GreB allows the resumption of elongation from the new 3'terminus. GreA releases sequences of 2 to 3 nucleotides.</text>
</comment>
<evidence type="ECO:0000256" key="6">
    <source>
        <dbReference type="ARBA" id="ARBA00024916"/>
    </source>
</evidence>
<dbReference type="SUPFAM" id="SSF46557">
    <property type="entry name" value="GreA transcript cleavage protein, N-terminal domain"/>
    <property type="match status" value="1"/>
</dbReference>
<dbReference type="NCBIfam" id="TIGR01462">
    <property type="entry name" value="greA"/>
    <property type="match status" value="1"/>
</dbReference>
<dbReference type="GO" id="GO:0003746">
    <property type="term" value="F:translation elongation factor activity"/>
    <property type="evidence" value="ECO:0007669"/>
    <property type="project" value="UniProtKB-KW"/>
</dbReference>
<evidence type="ECO:0000259" key="8">
    <source>
        <dbReference type="Pfam" id="PF01272"/>
    </source>
</evidence>
<dbReference type="SUPFAM" id="SSF54534">
    <property type="entry name" value="FKBP-like"/>
    <property type="match status" value="1"/>
</dbReference>
<dbReference type="GO" id="GO:0032784">
    <property type="term" value="P:regulation of DNA-templated transcription elongation"/>
    <property type="evidence" value="ECO:0007669"/>
    <property type="project" value="InterPro"/>
</dbReference>
<dbReference type="PIRSF" id="PIRSF006092">
    <property type="entry name" value="GreA_GreB"/>
    <property type="match status" value="1"/>
</dbReference>
<comment type="similarity">
    <text evidence="1 7">Belongs to the GreA/GreB family.</text>
</comment>
<evidence type="ECO:0000259" key="9">
    <source>
        <dbReference type="Pfam" id="PF03449"/>
    </source>
</evidence>
<dbReference type="InterPro" id="IPR001437">
    <property type="entry name" value="Tscrpt_elong_fac_GreA/B_C"/>
</dbReference>
<keyword evidence="5 7" id="KW-0804">Transcription</keyword>
<evidence type="ECO:0000256" key="5">
    <source>
        <dbReference type="ARBA" id="ARBA00023163"/>
    </source>
</evidence>
<dbReference type="EMBL" id="RGOB01000181">
    <property type="protein sequence ID" value="NCU53523.1"/>
    <property type="molecule type" value="Genomic_DNA"/>
</dbReference>